<name>A0A834DW82_9CHIR</name>
<dbReference type="AlphaFoldDB" id="A0A834DW82"/>
<proteinExistence type="predicted"/>
<gene>
    <name evidence="1" type="ORF">HJG60_012016</name>
</gene>
<dbReference type="Proteomes" id="UP000664940">
    <property type="component" value="Unassembled WGS sequence"/>
</dbReference>
<protein>
    <submittedName>
        <fullName evidence="1">Uncharacterized protein</fullName>
    </submittedName>
</protein>
<reference evidence="1 2" key="1">
    <citation type="journal article" date="2020" name="Nature">
        <title>Six reference-quality genomes reveal evolution of bat adaptations.</title>
        <authorList>
            <person name="Jebb D."/>
            <person name="Huang Z."/>
            <person name="Pippel M."/>
            <person name="Hughes G.M."/>
            <person name="Lavrichenko K."/>
            <person name="Devanna P."/>
            <person name="Winkler S."/>
            <person name="Jermiin L.S."/>
            <person name="Skirmuntt E.C."/>
            <person name="Katzourakis A."/>
            <person name="Burkitt-Gray L."/>
            <person name="Ray D.A."/>
            <person name="Sullivan K.A.M."/>
            <person name="Roscito J.G."/>
            <person name="Kirilenko B.M."/>
            <person name="Davalos L.M."/>
            <person name="Corthals A.P."/>
            <person name="Power M.L."/>
            <person name="Jones G."/>
            <person name="Ransome R.D."/>
            <person name="Dechmann D.K.N."/>
            <person name="Locatelli A.G."/>
            <person name="Puechmaille S.J."/>
            <person name="Fedrigo O."/>
            <person name="Jarvis E.D."/>
            <person name="Hiller M."/>
            <person name="Vernes S.C."/>
            <person name="Myers E.W."/>
            <person name="Teeling E.C."/>
        </authorList>
    </citation>
    <scope>NUCLEOTIDE SEQUENCE [LARGE SCALE GENOMIC DNA]</scope>
    <source>
        <strain evidence="1">Bat1K_MPI-CBG_1</strain>
    </source>
</reference>
<organism evidence="1 2">
    <name type="scientific">Phyllostomus discolor</name>
    <name type="common">pale spear-nosed bat</name>
    <dbReference type="NCBI Taxonomy" id="89673"/>
    <lineage>
        <taxon>Eukaryota</taxon>
        <taxon>Metazoa</taxon>
        <taxon>Chordata</taxon>
        <taxon>Craniata</taxon>
        <taxon>Vertebrata</taxon>
        <taxon>Euteleostomi</taxon>
        <taxon>Mammalia</taxon>
        <taxon>Eutheria</taxon>
        <taxon>Laurasiatheria</taxon>
        <taxon>Chiroptera</taxon>
        <taxon>Yangochiroptera</taxon>
        <taxon>Phyllostomidae</taxon>
        <taxon>Phyllostominae</taxon>
        <taxon>Phyllostomus</taxon>
    </lineage>
</organism>
<evidence type="ECO:0000313" key="1">
    <source>
        <dbReference type="EMBL" id="KAF6094961.1"/>
    </source>
</evidence>
<accession>A0A834DW82</accession>
<evidence type="ECO:0000313" key="2">
    <source>
        <dbReference type="Proteomes" id="UP000664940"/>
    </source>
</evidence>
<comment type="caution">
    <text evidence="1">The sequence shown here is derived from an EMBL/GenBank/DDBJ whole genome shotgun (WGS) entry which is preliminary data.</text>
</comment>
<sequence length="133" mass="14144">MGMHVCACMCYRQVCVCAHVDTVCVCVRARTHACTIGTGVHCVHACVVIIRARAETPVFTPAAFSGQRLYCGVGSRGEDPPQPNSGCQTEGLGQLLGHLCRGCLQMSGSQPTLPFFWWQGVAPRQGVMSGFAG</sequence>
<dbReference type="EMBL" id="JABVXQ010000008">
    <property type="protein sequence ID" value="KAF6094961.1"/>
    <property type="molecule type" value="Genomic_DNA"/>
</dbReference>